<dbReference type="Proteomes" id="UP000308199">
    <property type="component" value="Unassembled WGS sequence"/>
</dbReference>
<dbReference type="GO" id="GO:0006198">
    <property type="term" value="P:cAMP catabolic process"/>
    <property type="evidence" value="ECO:0007669"/>
    <property type="project" value="InterPro"/>
</dbReference>
<dbReference type="GO" id="GO:0004115">
    <property type="term" value="F:3',5'-cyclic-AMP phosphodiesterase activity"/>
    <property type="evidence" value="ECO:0007669"/>
    <property type="project" value="InterPro"/>
</dbReference>
<keyword evidence="3" id="KW-1185">Reference proteome</keyword>
<dbReference type="PANTHER" id="PTHR28283">
    <property type="entry name" value="3',5'-CYCLIC-NUCLEOTIDE PHOSPHODIESTERASE 1"/>
    <property type="match status" value="1"/>
</dbReference>
<dbReference type="GO" id="GO:1902660">
    <property type="term" value="P:negative regulation of glucose mediated signaling pathway"/>
    <property type="evidence" value="ECO:0007669"/>
    <property type="project" value="TreeGrafter"/>
</dbReference>
<gene>
    <name evidence="2" type="ORF">EW145_g4693</name>
</gene>
<dbReference type="PANTHER" id="PTHR28283:SF1">
    <property type="entry name" value="3',5'-CYCLIC-NUCLEOTIDE PHOSPHODIESTERASE 1"/>
    <property type="match status" value="1"/>
</dbReference>
<dbReference type="EMBL" id="SGPK01000251">
    <property type="protein sequence ID" value="THH05574.1"/>
    <property type="molecule type" value="Genomic_DNA"/>
</dbReference>
<dbReference type="PRINTS" id="PR00388">
    <property type="entry name" value="PDIESTERASE2"/>
</dbReference>
<dbReference type="GO" id="GO:0047555">
    <property type="term" value="F:3',5'-cyclic-GMP phosphodiesterase activity"/>
    <property type="evidence" value="ECO:0007669"/>
    <property type="project" value="TreeGrafter"/>
</dbReference>
<protein>
    <recommendedName>
        <fullName evidence="4">3',5'-cyclic-nucleotide phosphodiesterase</fullName>
    </recommendedName>
</protein>
<dbReference type="InterPro" id="IPR000396">
    <property type="entry name" value="Pdiesterase2"/>
</dbReference>
<evidence type="ECO:0000313" key="3">
    <source>
        <dbReference type="Proteomes" id="UP000308199"/>
    </source>
</evidence>
<organism evidence="2 3">
    <name type="scientific">Phellinidium pouzarii</name>
    <dbReference type="NCBI Taxonomy" id="167371"/>
    <lineage>
        <taxon>Eukaryota</taxon>
        <taxon>Fungi</taxon>
        <taxon>Dikarya</taxon>
        <taxon>Basidiomycota</taxon>
        <taxon>Agaricomycotina</taxon>
        <taxon>Agaricomycetes</taxon>
        <taxon>Hymenochaetales</taxon>
        <taxon>Hymenochaetaceae</taxon>
        <taxon>Phellinidium</taxon>
    </lineage>
</organism>
<dbReference type="CDD" id="cd07735">
    <property type="entry name" value="class_II_PDE_MBL-fold"/>
    <property type="match status" value="1"/>
</dbReference>
<dbReference type="InterPro" id="IPR036866">
    <property type="entry name" value="RibonucZ/Hydroxyglut_hydro"/>
</dbReference>
<name>A0A4S4L2S4_9AGAM</name>
<accession>A0A4S4L2S4</accession>
<feature type="region of interest" description="Disordered" evidence="1">
    <location>
        <begin position="263"/>
        <end position="308"/>
    </location>
</feature>
<comment type="caution">
    <text evidence="2">The sequence shown here is derived from an EMBL/GenBank/DDBJ whole genome shotgun (WGS) entry which is preliminary data.</text>
</comment>
<feature type="compositionally biased region" description="Low complexity" evidence="1">
    <location>
        <begin position="263"/>
        <end position="277"/>
    </location>
</feature>
<dbReference type="AlphaFoldDB" id="A0A4S4L2S4"/>
<evidence type="ECO:0000313" key="2">
    <source>
        <dbReference type="EMBL" id="THH05574.1"/>
    </source>
</evidence>
<dbReference type="Gene3D" id="3.60.15.10">
    <property type="entry name" value="Ribonuclease Z/Hydroxyacylglutathione hydrolase-like"/>
    <property type="match status" value="1"/>
</dbReference>
<dbReference type="SUPFAM" id="SSF56281">
    <property type="entry name" value="Metallo-hydrolase/oxidoreductase"/>
    <property type="match status" value="1"/>
</dbReference>
<dbReference type="Pfam" id="PF02112">
    <property type="entry name" value="PDEase_II"/>
    <property type="match status" value="1"/>
</dbReference>
<reference evidence="2 3" key="1">
    <citation type="submission" date="2019-02" db="EMBL/GenBank/DDBJ databases">
        <title>Genome sequencing of the rare red list fungi Phellinidium pouzarii.</title>
        <authorList>
            <person name="Buettner E."/>
            <person name="Kellner H."/>
        </authorList>
    </citation>
    <scope>NUCLEOTIDE SEQUENCE [LARGE SCALE GENOMIC DNA]</scope>
    <source>
        <strain evidence="2 3">DSM 108285</strain>
    </source>
</reference>
<dbReference type="OrthoDB" id="258495at2759"/>
<sequence length="371" mass="40258">MSTFDLLVVGSGGGPSEINLSGYLLKAHESSWTDGIVGIEAGSGLGALSRILQDKPDLFGSTTAVQIYSYLRSYLITHAHLDHVMSLVLMAGSVEGPRKSIRGTRQCLEDLQTVFKPSRIWPNLASWNPNDSDHLYLYDPLPDDLVTYTPLHGALSVRTLPLSHGPDYKSAAFFIRHGSGSHARELLFMGDVGPDALSADPCTAAVWRAAAPKIPHTLDALFIECSWPLGHAEDKLYGHLSPEHLVVELENLATAVVECRSGPPDARAASGSSGPSANVKPIENASSSSRKRAFSIVSPERKRQRRAQDTVDLHNALAGLQVFIIHCKEDMEGKYDRPMCEVITEQLRRLVDEKGLGATILAAQQGSLIHI</sequence>
<evidence type="ECO:0000256" key="1">
    <source>
        <dbReference type="SAM" id="MobiDB-lite"/>
    </source>
</evidence>
<evidence type="ECO:0008006" key="4">
    <source>
        <dbReference type="Google" id="ProtNLM"/>
    </source>
</evidence>
<proteinExistence type="predicted"/>